<keyword evidence="1" id="KW-1133">Transmembrane helix</keyword>
<protein>
    <submittedName>
        <fullName evidence="2">Mediator of rna polymerase ii transcription subunit 9</fullName>
    </submittedName>
</protein>
<dbReference type="InterPro" id="IPR018786">
    <property type="entry name" value="Mit_KHE1"/>
</dbReference>
<evidence type="ECO:0000256" key="1">
    <source>
        <dbReference type="SAM" id="Phobius"/>
    </source>
</evidence>
<keyword evidence="1" id="KW-0812">Transmembrane</keyword>
<dbReference type="PANTHER" id="PTHR28062">
    <property type="entry name" value="K+-H+ EXCHANGE-LIKE PROTEIN"/>
    <property type="match status" value="1"/>
</dbReference>
<evidence type="ECO:0000313" key="2">
    <source>
        <dbReference type="EMBL" id="KAK7834170.1"/>
    </source>
</evidence>
<name>A0AAW0K4E5_QUESU</name>
<sequence length="327" mass="36835">MRARLVVFPIKGKNWCFTRSINDSLASTTFGSGHSQTPSTLRELWRNISSNPKPFNANAELLIDFVSLKMNNAWIGLEKAPQGTLKNKIHLLGLRLLSRVKPSEIFLNFFFLGNIIHKKYFYGSVALLPLSTVFTVLPLPNIPFFWILFRTYSHWRALQGSEKLLQLVSDSSSTLNSSTGNENETKHDGSKYGIHNSVGSPWVLQPSKELEELLHRVDGRGGLSKCAISDICKIFDLNSNDMVENLAEVIDRGTRDQQSDTLVAELNTHFEKCQLLLNSIASSIPTKAMTVDSQKRKLEESEQLLNQRRDLIAKYRSSVEGLIKSEP</sequence>
<dbReference type="Proteomes" id="UP000237347">
    <property type="component" value="Unassembled WGS sequence"/>
</dbReference>
<feature type="transmembrane region" description="Helical" evidence="1">
    <location>
        <begin position="128"/>
        <end position="149"/>
    </location>
</feature>
<dbReference type="PANTHER" id="PTHR28062:SF1">
    <property type="entry name" value="TRANSMEMBRANE PROTEIN"/>
    <property type="match status" value="1"/>
</dbReference>
<dbReference type="GO" id="GO:0006813">
    <property type="term" value="P:potassium ion transport"/>
    <property type="evidence" value="ECO:0007669"/>
    <property type="project" value="TreeGrafter"/>
</dbReference>
<dbReference type="GO" id="GO:0005743">
    <property type="term" value="C:mitochondrial inner membrane"/>
    <property type="evidence" value="ECO:0007669"/>
    <property type="project" value="TreeGrafter"/>
</dbReference>
<evidence type="ECO:0000313" key="3">
    <source>
        <dbReference type="Proteomes" id="UP000237347"/>
    </source>
</evidence>
<dbReference type="AlphaFoldDB" id="A0AAW0K4E5"/>
<proteinExistence type="predicted"/>
<organism evidence="2 3">
    <name type="scientific">Quercus suber</name>
    <name type="common">Cork oak</name>
    <dbReference type="NCBI Taxonomy" id="58331"/>
    <lineage>
        <taxon>Eukaryota</taxon>
        <taxon>Viridiplantae</taxon>
        <taxon>Streptophyta</taxon>
        <taxon>Embryophyta</taxon>
        <taxon>Tracheophyta</taxon>
        <taxon>Spermatophyta</taxon>
        <taxon>Magnoliopsida</taxon>
        <taxon>eudicotyledons</taxon>
        <taxon>Gunneridae</taxon>
        <taxon>Pentapetalae</taxon>
        <taxon>rosids</taxon>
        <taxon>fabids</taxon>
        <taxon>Fagales</taxon>
        <taxon>Fagaceae</taxon>
        <taxon>Quercus</taxon>
    </lineage>
</organism>
<comment type="caution">
    <text evidence="2">The sequence shown here is derived from an EMBL/GenBank/DDBJ whole genome shotgun (WGS) entry which is preliminary data.</text>
</comment>
<gene>
    <name evidence="2" type="primary">MED9</name>
    <name evidence="2" type="ORF">CFP56_024872</name>
</gene>
<dbReference type="Pfam" id="PF10173">
    <property type="entry name" value="Mit_KHE1"/>
    <property type="match status" value="2"/>
</dbReference>
<keyword evidence="1" id="KW-0472">Membrane</keyword>
<dbReference type="GO" id="GO:1902600">
    <property type="term" value="P:proton transmembrane transport"/>
    <property type="evidence" value="ECO:0007669"/>
    <property type="project" value="TreeGrafter"/>
</dbReference>
<keyword evidence="3" id="KW-1185">Reference proteome</keyword>
<dbReference type="EMBL" id="PKMF04000392">
    <property type="protein sequence ID" value="KAK7834170.1"/>
    <property type="molecule type" value="Genomic_DNA"/>
</dbReference>
<accession>A0AAW0K4E5</accession>
<reference evidence="2 3" key="1">
    <citation type="journal article" date="2018" name="Sci. Data">
        <title>The draft genome sequence of cork oak.</title>
        <authorList>
            <person name="Ramos A.M."/>
            <person name="Usie A."/>
            <person name="Barbosa P."/>
            <person name="Barros P.M."/>
            <person name="Capote T."/>
            <person name="Chaves I."/>
            <person name="Simoes F."/>
            <person name="Abreu I."/>
            <person name="Carrasquinho I."/>
            <person name="Faro C."/>
            <person name="Guimaraes J.B."/>
            <person name="Mendonca D."/>
            <person name="Nobrega F."/>
            <person name="Rodrigues L."/>
            <person name="Saibo N.J.M."/>
            <person name="Varela M.C."/>
            <person name="Egas C."/>
            <person name="Matos J."/>
            <person name="Miguel C.M."/>
            <person name="Oliveira M.M."/>
            <person name="Ricardo C.P."/>
            <person name="Goncalves S."/>
        </authorList>
    </citation>
    <scope>NUCLEOTIDE SEQUENCE [LARGE SCALE GENOMIC DNA]</scope>
    <source>
        <strain evidence="3">cv. HL8</strain>
    </source>
</reference>